<dbReference type="HOGENOM" id="CLU_2755989_0_0_11"/>
<sequence length="70" mass="7637">MLSHAGQPQDTPTDRRQRNEHLAVIVDTQTVSYVLKGSSIAGGDLSGFSVTSTVAHEFLRVRDVATREAR</sequence>
<dbReference type="EMBL" id="AL939118">
    <property type="protein sequence ID" value="CAC44718.1"/>
    <property type="molecule type" value="Genomic_DNA"/>
</dbReference>
<organism evidence="2 3">
    <name type="scientific">Streptomyces coelicolor (strain ATCC BAA-471 / A3(2) / M145)</name>
    <dbReference type="NCBI Taxonomy" id="100226"/>
    <lineage>
        <taxon>Bacteria</taxon>
        <taxon>Bacillati</taxon>
        <taxon>Actinomycetota</taxon>
        <taxon>Actinomycetes</taxon>
        <taxon>Kitasatosporales</taxon>
        <taxon>Streptomycetaceae</taxon>
        <taxon>Streptomyces</taxon>
        <taxon>Streptomyces albidoflavus group</taxon>
    </lineage>
</organism>
<proteinExistence type="predicted"/>
<protein>
    <submittedName>
        <fullName evidence="2">Uncharacterized protein</fullName>
    </submittedName>
</protein>
<dbReference type="AlphaFoldDB" id="Q93J14"/>
<reference evidence="2 3" key="1">
    <citation type="journal article" date="1996" name="Mol. Microbiol.">
        <title>A set of ordered cosmids and a detailed genetic and physical map for the 8 Mb Streptomyces coelicolor A3(2) chromosome.</title>
        <authorList>
            <person name="Redenbach M."/>
            <person name="Kieser H.M."/>
            <person name="Denapaite D."/>
            <person name="Eichner A."/>
            <person name="Cullum J."/>
            <person name="Kinashi H."/>
            <person name="Hopwood D.A."/>
        </authorList>
    </citation>
    <scope>NUCLEOTIDE SEQUENCE [LARGE SCALE GENOMIC DNA]</scope>
    <source>
        <strain evidence="3">ATCC BAA-471 / A3(2) / M145</strain>
    </source>
</reference>
<dbReference type="PaxDb" id="100226-SCO3994"/>
<reference evidence="2 3" key="2">
    <citation type="journal article" date="2002" name="Nature">
        <title>Complete genome sequence of the model actinomycete Streptomyces coelicolor A3(2).</title>
        <authorList>
            <person name="Bentley S.D."/>
            <person name="Chater K.F."/>
            <person name="Cerdeno-Tarraga A.M."/>
            <person name="Challis G.L."/>
            <person name="Thomson N.R."/>
            <person name="James K.D."/>
            <person name="Harris D.E."/>
            <person name="Quail M.A."/>
            <person name="Kieser H."/>
            <person name="Harper D."/>
            <person name="Bateman A."/>
            <person name="Brown S."/>
            <person name="Chandra G."/>
            <person name="Chen C.W."/>
            <person name="Collins M."/>
            <person name="Cronin A."/>
            <person name="Fraser A."/>
            <person name="Goble A."/>
            <person name="Hidalgo J."/>
            <person name="Hornsby T."/>
            <person name="Howarth S."/>
            <person name="Huang C.H."/>
            <person name="Kieser T."/>
            <person name="Larke L."/>
            <person name="Murphy L."/>
            <person name="Oliver K."/>
            <person name="O'Neil S."/>
            <person name="Rabbinowitsch E."/>
            <person name="Rajandream M.A."/>
            <person name="Rutherford K."/>
            <person name="Rutter S."/>
            <person name="Seeger K."/>
            <person name="Saunders D."/>
            <person name="Sharp S."/>
            <person name="Squares R."/>
            <person name="Squares S."/>
            <person name="Taylor K."/>
            <person name="Warren T."/>
            <person name="Wietzorrek A."/>
            <person name="Woodward J."/>
            <person name="Barrell B.G."/>
            <person name="Parkhill J."/>
            <person name="Hopwood D.A."/>
        </authorList>
    </citation>
    <scope>NUCLEOTIDE SEQUENCE [LARGE SCALE GENOMIC DNA]</scope>
    <source>
        <strain evidence="3">ATCC BAA-471 / A3(2) / M145</strain>
    </source>
</reference>
<evidence type="ECO:0000313" key="3">
    <source>
        <dbReference type="Proteomes" id="UP000001973"/>
    </source>
</evidence>
<evidence type="ECO:0000313" key="2">
    <source>
        <dbReference type="EMBL" id="CAC44718.1"/>
    </source>
</evidence>
<dbReference type="STRING" id="100226.gene:17761622"/>
<dbReference type="Proteomes" id="UP000001973">
    <property type="component" value="Chromosome"/>
</dbReference>
<feature type="compositionally biased region" description="Polar residues" evidence="1">
    <location>
        <begin position="1"/>
        <end position="11"/>
    </location>
</feature>
<evidence type="ECO:0000256" key="1">
    <source>
        <dbReference type="SAM" id="MobiDB-lite"/>
    </source>
</evidence>
<gene>
    <name evidence="2" type="ordered locus">SCO3994</name>
    <name evidence="2" type="ORF">SCBAC25E3.31</name>
</gene>
<keyword evidence="3" id="KW-1185">Reference proteome</keyword>
<dbReference type="InParanoid" id="Q93J14"/>
<dbReference type="OrthoDB" id="581494at2"/>
<accession>Q93J14</accession>
<dbReference type="KEGG" id="sco:SCO3994"/>
<name>Q93J14_STRCO</name>
<feature type="region of interest" description="Disordered" evidence="1">
    <location>
        <begin position="1"/>
        <end position="20"/>
    </location>
</feature>
<dbReference type="EMBL" id="AL645882">
    <property type="protein sequence ID" value="CAC44718.1"/>
    <property type="molecule type" value="Genomic_DNA"/>
</dbReference>